<dbReference type="GO" id="GO:0031119">
    <property type="term" value="P:tRNA pseudouridine synthesis"/>
    <property type="evidence" value="ECO:0007669"/>
    <property type="project" value="UniProtKB-UniRule"/>
</dbReference>
<organism evidence="7 8">
    <name type="scientific">Helicobacter macacae MIT 99-5501</name>
    <dbReference type="NCBI Taxonomy" id="1357400"/>
    <lineage>
        <taxon>Bacteria</taxon>
        <taxon>Pseudomonadati</taxon>
        <taxon>Campylobacterota</taxon>
        <taxon>Epsilonproteobacteria</taxon>
        <taxon>Campylobacterales</taxon>
        <taxon>Helicobacteraceae</taxon>
        <taxon>Helicobacter</taxon>
    </lineage>
</organism>
<keyword evidence="4 5" id="KW-0413">Isomerase</keyword>
<dbReference type="AlphaFoldDB" id="V8C9J6"/>
<dbReference type="GO" id="GO:0003723">
    <property type="term" value="F:RNA binding"/>
    <property type="evidence" value="ECO:0007669"/>
    <property type="project" value="InterPro"/>
</dbReference>
<dbReference type="InterPro" id="IPR014780">
    <property type="entry name" value="tRNA_psdUridine_synth_TruB"/>
</dbReference>
<evidence type="ECO:0000313" key="8">
    <source>
        <dbReference type="Proteomes" id="UP000018731"/>
    </source>
</evidence>
<dbReference type="HOGENOM" id="CLU_032087_2_0_7"/>
<dbReference type="EMBL" id="AZJI01000004">
    <property type="protein sequence ID" value="ETD24019.1"/>
    <property type="molecule type" value="Genomic_DNA"/>
</dbReference>
<comment type="caution">
    <text evidence="7">The sequence shown here is derived from an EMBL/GenBank/DDBJ whole genome shotgun (WGS) entry which is preliminary data.</text>
</comment>
<evidence type="ECO:0000256" key="1">
    <source>
        <dbReference type="ARBA" id="ARBA00000385"/>
    </source>
</evidence>
<dbReference type="InterPro" id="IPR002501">
    <property type="entry name" value="PsdUridine_synth_N"/>
</dbReference>
<dbReference type="Proteomes" id="UP000018731">
    <property type="component" value="Unassembled WGS sequence"/>
</dbReference>
<feature type="domain" description="Pseudouridine synthase II N-terminal" evidence="6">
    <location>
        <begin position="36"/>
        <end position="183"/>
    </location>
</feature>
<protein>
    <recommendedName>
        <fullName evidence="5">tRNA pseudouridine synthase B</fullName>
        <ecNumber evidence="5">5.4.99.25</ecNumber>
    </recommendedName>
    <alternativeName>
        <fullName evidence="5">tRNA pseudouridine(55) synthase</fullName>
        <shortName evidence="5">Psi55 synthase</shortName>
    </alternativeName>
    <alternativeName>
        <fullName evidence="5">tRNA pseudouridylate synthase</fullName>
    </alternativeName>
    <alternativeName>
        <fullName evidence="5">tRNA-uridine isomerase</fullName>
    </alternativeName>
</protein>
<dbReference type="OrthoDB" id="9802309at2"/>
<evidence type="ECO:0000256" key="3">
    <source>
        <dbReference type="ARBA" id="ARBA00022694"/>
    </source>
</evidence>
<dbReference type="NCBIfam" id="TIGR00431">
    <property type="entry name" value="TruB"/>
    <property type="match status" value="1"/>
</dbReference>
<gene>
    <name evidence="5" type="primary">truB</name>
    <name evidence="7" type="ORF">HMPREF2086_00766</name>
</gene>
<name>V8C9J6_9HELI</name>
<dbReference type="GO" id="GO:1990481">
    <property type="term" value="P:mRNA pseudouridine synthesis"/>
    <property type="evidence" value="ECO:0007669"/>
    <property type="project" value="TreeGrafter"/>
</dbReference>
<sequence length="290" mass="31952">MSTKTAFTKTTHSQNALILAYKPAFITSNAFLGKIKRKYGLAKAGFSGTLDPFAQGSLLIASGAYTKLLPFINTEPKRYEAVLWLGAKSKSLDIENFLGVESVSKFSQNQITKVLQNLCGNITYTPPSFSAKKISGKRAYALARSGEEVNLAQSTMSVYSLEILGYNHPFLHFSSEVSKGSYVRSLGELIAQNLGVSGVLSALKRTKEGDLCAKKGVEIFLNPLEVLPFERLELDSHYEDLIKNGAKICIKNTKSGIFVVQFSEFFSIIEILKDGNIKYLCNRILYADTL</sequence>
<dbReference type="STRING" id="1357400.HMPREF2086_00766"/>
<dbReference type="HAMAP" id="MF_01080">
    <property type="entry name" value="TruB_bact"/>
    <property type="match status" value="1"/>
</dbReference>
<feature type="active site" description="Nucleophile" evidence="5">
    <location>
        <position position="51"/>
    </location>
</feature>
<reference evidence="7 8" key="1">
    <citation type="journal article" date="2014" name="Genome Announc.">
        <title>Draft genome sequences of six enterohepatic helicobacter species isolated from humans and one from rhesus macaques.</title>
        <authorList>
            <person name="Shen Z."/>
            <person name="Sheh A."/>
            <person name="Young S.K."/>
            <person name="Abouelliel A."/>
            <person name="Ward D.V."/>
            <person name="Earl A.M."/>
            <person name="Fox J.G."/>
        </authorList>
    </citation>
    <scope>NUCLEOTIDE SEQUENCE [LARGE SCALE GENOMIC DNA]</scope>
    <source>
        <strain evidence="7 8">MIT 99-5501</strain>
    </source>
</reference>
<dbReference type="SUPFAM" id="SSF55120">
    <property type="entry name" value="Pseudouridine synthase"/>
    <property type="match status" value="1"/>
</dbReference>
<dbReference type="Pfam" id="PF01509">
    <property type="entry name" value="TruB_N"/>
    <property type="match status" value="1"/>
</dbReference>
<comment type="similarity">
    <text evidence="2 5">Belongs to the pseudouridine synthase TruB family. Type 1 subfamily.</text>
</comment>
<dbReference type="InterPro" id="IPR020103">
    <property type="entry name" value="PsdUridine_synth_cat_dom_sf"/>
</dbReference>
<dbReference type="PANTHER" id="PTHR13767:SF2">
    <property type="entry name" value="PSEUDOURIDYLATE SYNTHASE TRUB1"/>
    <property type="match status" value="1"/>
</dbReference>
<dbReference type="PATRIC" id="fig|1357400.3.peg.1054"/>
<keyword evidence="3 5" id="KW-0819">tRNA processing</keyword>
<evidence type="ECO:0000313" key="7">
    <source>
        <dbReference type="EMBL" id="ETD24019.1"/>
    </source>
</evidence>
<proteinExistence type="inferred from homology"/>
<dbReference type="GO" id="GO:0160148">
    <property type="term" value="F:tRNA pseudouridine(55) synthase activity"/>
    <property type="evidence" value="ECO:0007669"/>
    <property type="project" value="UniProtKB-EC"/>
</dbReference>
<evidence type="ECO:0000256" key="4">
    <source>
        <dbReference type="ARBA" id="ARBA00023235"/>
    </source>
</evidence>
<dbReference type="EC" id="5.4.99.25" evidence="5"/>
<comment type="function">
    <text evidence="5">Responsible for synthesis of pseudouridine from uracil-55 in the psi GC loop of transfer RNAs.</text>
</comment>
<evidence type="ECO:0000256" key="5">
    <source>
        <dbReference type="HAMAP-Rule" id="MF_01080"/>
    </source>
</evidence>
<accession>V8C9J6</accession>
<dbReference type="eggNOG" id="COG0130">
    <property type="taxonomic scope" value="Bacteria"/>
</dbReference>
<keyword evidence="8" id="KW-1185">Reference proteome</keyword>
<dbReference type="PANTHER" id="PTHR13767">
    <property type="entry name" value="TRNA-PSEUDOURIDINE SYNTHASE"/>
    <property type="match status" value="1"/>
</dbReference>
<evidence type="ECO:0000259" key="6">
    <source>
        <dbReference type="Pfam" id="PF01509"/>
    </source>
</evidence>
<comment type="catalytic activity">
    <reaction evidence="1 5">
        <text>uridine(55) in tRNA = pseudouridine(55) in tRNA</text>
        <dbReference type="Rhea" id="RHEA:42532"/>
        <dbReference type="Rhea" id="RHEA-COMP:10101"/>
        <dbReference type="Rhea" id="RHEA-COMP:10102"/>
        <dbReference type="ChEBI" id="CHEBI:65314"/>
        <dbReference type="ChEBI" id="CHEBI:65315"/>
        <dbReference type="EC" id="5.4.99.25"/>
    </reaction>
</comment>
<dbReference type="Gene3D" id="3.30.2350.10">
    <property type="entry name" value="Pseudouridine synthase"/>
    <property type="match status" value="1"/>
</dbReference>
<evidence type="ECO:0000256" key="2">
    <source>
        <dbReference type="ARBA" id="ARBA00005642"/>
    </source>
</evidence>